<proteinExistence type="predicted"/>
<evidence type="ECO:0000256" key="1">
    <source>
        <dbReference type="ARBA" id="ARBA00022603"/>
    </source>
</evidence>
<evidence type="ECO:0000256" key="2">
    <source>
        <dbReference type="ARBA" id="ARBA00022679"/>
    </source>
</evidence>
<protein>
    <submittedName>
        <fullName evidence="5">Methyltransferase type 12</fullName>
    </submittedName>
</protein>
<feature type="domain" description="Methyltransferase type 11" evidence="4">
    <location>
        <begin position="43"/>
        <end position="138"/>
    </location>
</feature>
<organism evidence="5 6">
    <name type="scientific">Planomonospora sphaerica</name>
    <dbReference type="NCBI Taxonomy" id="161355"/>
    <lineage>
        <taxon>Bacteria</taxon>
        <taxon>Bacillati</taxon>
        <taxon>Actinomycetota</taxon>
        <taxon>Actinomycetes</taxon>
        <taxon>Streptosporangiales</taxon>
        <taxon>Streptosporangiaceae</taxon>
        <taxon>Planomonospora</taxon>
    </lineage>
</organism>
<dbReference type="AlphaFoldDB" id="A0A171BA49"/>
<evidence type="ECO:0000259" key="4">
    <source>
        <dbReference type="Pfam" id="PF08241"/>
    </source>
</evidence>
<keyword evidence="3" id="KW-0949">S-adenosyl-L-methionine</keyword>
<evidence type="ECO:0000313" key="6">
    <source>
        <dbReference type="Proteomes" id="UP000077701"/>
    </source>
</evidence>
<dbReference type="EMBL" id="BDCX01000001">
    <property type="protein sequence ID" value="GAT64832.1"/>
    <property type="molecule type" value="Genomic_DNA"/>
</dbReference>
<dbReference type="STRING" id="161355.PS9374_00464"/>
<keyword evidence="6" id="KW-1185">Reference proteome</keyword>
<evidence type="ECO:0000313" key="5">
    <source>
        <dbReference type="EMBL" id="GAT64832.1"/>
    </source>
</evidence>
<dbReference type="InterPro" id="IPR013216">
    <property type="entry name" value="Methyltransf_11"/>
</dbReference>
<reference evidence="5 6" key="1">
    <citation type="journal article" date="2016" name="Genome Announc.">
        <title>Draft Genome Sequence of Planomonospora sphaerica JCM9374, a Rare Actinomycete.</title>
        <authorList>
            <person name="Dohra H."/>
            <person name="Suzuki T."/>
            <person name="Inoue Y."/>
            <person name="Kodani S."/>
        </authorList>
    </citation>
    <scope>NUCLEOTIDE SEQUENCE [LARGE SCALE GENOMIC DNA]</scope>
    <source>
        <strain evidence="5 6">JCM 9374</strain>
    </source>
</reference>
<evidence type="ECO:0000256" key="3">
    <source>
        <dbReference type="ARBA" id="ARBA00022691"/>
    </source>
</evidence>
<dbReference type="Proteomes" id="UP000077701">
    <property type="component" value="Unassembled WGS sequence"/>
</dbReference>
<gene>
    <name evidence="5" type="ORF">PS9374_00464</name>
</gene>
<dbReference type="Gene3D" id="3.40.50.150">
    <property type="entry name" value="Vaccinia Virus protein VP39"/>
    <property type="match status" value="1"/>
</dbReference>
<dbReference type="PANTHER" id="PTHR43464">
    <property type="entry name" value="METHYLTRANSFERASE"/>
    <property type="match status" value="1"/>
</dbReference>
<name>A0A171BA49_9ACTN</name>
<dbReference type="PANTHER" id="PTHR43464:SF19">
    <property type="entry name" value="UBIQUINONE BIOSYNTHESIS O-METHYLTRANSFERASE, MITOCHONDRIAL"/>
    <property type="match status" value="1"/>
</dbReference>
<comment type="caution">
    <text evidence="5">The sequence shown here is derived from an EMBL/GenBank/DDBJ whole genome shotgun (WGS) entry which is preliminary data.</text>
</comment>
<dbReference type="OrthoDB" id="3366024at2"/>
<keyword evidence="1 5" id="KW-0489">Methyltransferase</keyword>
<dbReference type="GO" id="GO:0032259">
    <property type="term" value="P:methylation"/>
    <property type="evidence" value="ECO:0007669"/>
    <property type="project" value="UniProtKB-KW"/>
</dbReference>
<sequence>MHAVGTSRQPGAPAVRTAVVWDVLRAALADRVAVTGRDRLDIVDAGGGTGGFAVPLAALGHAVTVVDPSPDSLAALERRAAEAGVGVRALQGDAADLGELLPADGTDLVLCHSVLEYVEDPGGALAAMARLLREGGMVSVLAANPLAAALHRSVSGRFDEALKVLGDPEGRWGDRDPTPRRFTRESLVRLLGASGLRPGEVHGVRVFADLVPSRLLDGEPGAAGALIALEQAAAEHPVLRDIASQLHILGHR</sequence>
<dbReference type="CDD" id="cd02440">
    <property type="entry name" value="AdoMet_MTases"/>
    <property type="match status" value="1"/>
</dbReference>
<dbReference type="GO" id="GO:0008757">
    <property type="term" value="F:S-adenosylmethionine-dependent methyltransferase activity"/>
    <property type="evidence" value="ECO:0007669"/>
    <property type="project" value="InterPro"/>
</dbReference>
<dbReference type="RefSeq" id="WP_068894170.1">
    <property type="nucleotide sequence ID" value="NZ_BDCX01000001.1"/>
</dbReference>
<reference evidence="6" key="2">
    <citation type="submission" date="2016-04" db="EMBL/GenBank/DDBJ databases">
        <title>Planomonospora sphaerica JCM9374 whole genome shotgun sequence.</title>
        <authorList>
            <person name="Suzuki T."/>
            <person name="Dohra H."/>
            <person name="Kodani S."/>
        </authorList>
    </citation>
    <scope>NUCLEOTIDE SEQUENCE [LARGE SCALE GENOMIC DNA]</scope>
    <source>
        <strain evidence="6">JCM 9374</strain>
    </source>
</reference>
<keyword evidence="2 5" id="KW-0808">Transferase</keyword>
<dbReference type="Pfam" id="PF08241">
    <property type="entry name" value="Methyltransf_11"/>
    <property type="match status" value="1"/>
</dbReference>
<accession>A0A171BA49</accession>
<dbReference type="InterPro" id="IPR029063">
    <property type="entry name" value="SAM-dependent_MTases_sf"/>
</dbReference>
<dbReference type="SUPFAM" id="SSF53335">
    <property type="entry name" value="S-adenosyl-L-methionine-dependent methyltransferases"/>
    <property type="match status" value="1"/>
</dbReference>